<evidence type="ECO:0000313" key="2">
    <source>
        <dbReference type="EMBL" id="KAK8548747.1"/>
    </source>
</evidence>
<evidence type="ECO:0000313" key="3">
    <source>
        <dbReference type="Proteomes" id="UP001472677"/>
    </source>
</evidence>
<organism evidence="2 3">
    <name type="scientific">Hibiscus sabdariffa</name>
    <name type="common">roselle</name>
    <dbReference type="NCBI Taxonomy" id="183260"/>
    <lineage>
        <taxon>Eukaryota</taxon>
        <taxon>Viridiplantae</taxon>
        <taxon>Streptophyta</taxon>
        <taxon>Embryophyta</taxon>
        <taxon>Tracheophyta</taxon>
        <taxon>Spermatophyta</taxon>
        <taxon>Magnoliopsida</taxon>
        <taxon>eudicotyledons</taxon>
        <taxon>Gunneridae</taxon>
        <taxon>Pentapetalae</taxon>
        <taxon>rosids</taxon>
        <taxon>malvids</taxon>
        <taxon>Malvales</taxon>
        <taxon>Malvaceae</taxon>
        <taxon>Malvoideae</taxon>
        <taxon>Hibiscus</taxon>
    </lineage>
</organism>
<gene>
    <name evidence="2" type="ORF">V6N12_061653</name>
</gene>
<reference evidence="2 3" key="1">
    <citation type="journal article" date="2024" name="G3 (Bethesda)">
        <title>Genome assembly of Hibiscus sabdariffa L. provides insights into metabolisms of medicinal natural products.</title>
        <authorList>
            <person name="Kim T."/>
        </authorList>
    </citation>
    <scope>NUCLEOTIDE SEQUENCE [LARGE SCALE GENOMIC DNA]</scope>
    <source>
        <strain evidence="2">TK-2024</strain>
        <tissue evidence="2">Old leaves</tissue>
    </source>
</reference>
<dbReference type="Proteomes" id="UP001472677">
    <property type="component" value="Unassembled WGS sequence"/>
</dbReference>
<sequence>MAVGDVIVSDNPSNGDHPAVNSTVDPAVNIVANVASVNLNSNGVNSMVDTSNGLPTSQSSAVIIPSQSSVQNASDIVYSDISRGRGRVPSHAFVSQYTPVYYSAQLLMPMPQSYHQLPPSMPFPQQHLSSHVVYGTQSPPVFSSTLSSSMGPSISSSPQAHIVVQEIVVDNTWTHGVPVPLPSPCQQQISASSSQIHASSS</sequence>
<protein>
    <submittedName>
        <fullName evidence="2">Uncharacterized protein</fullName>
    </submittedName>
</protein>
<feature type="compositionally biased region" description="Polar residues" evidence="1">
    <location>
        <begin position="10"/>
        <end position="21"/>
    </location>
</feature>
<feature type="region of interest" description="Disordered" evidence="1">
    <location>
        <begin position="1"/>
        <end position="21"/>
    </location>
</feature>
<proteinExistence type="predicted"/>
<accession>A0ABR2DXQ5</accession>
<comment type="caution">
    <text evidence="2">The sequence shown here is derived from an EMBL/GenBank/DDBJ whole genome shotgun (WGS) entry which is preliminary data.</text>
</comment>
<evidence type="ECO:0000256" key="1">
    <source>
        <dbReference type="SAM" id="MobiDB-lite"/>
    </source>
</evidence>
<keyword evidence="3" id="KW-1185">Reference proteome</keyword>
<dbReference type="EMBL" id="JBBPBM010000021">
    <property type="protein sequence ID" value="KAK8548747.1"/>
    <property type="molecule type" value="Genomic_DNA"/>
</dbReference>
<name>A0ABR2DXQ5_9ROSI</name>